<organism evidence="2 3">
    <name type="scientific">Flavobacterium caeni</name>
    <dbReference type="NCBI Taxonomy" id="490189"/>
    <lineage>
        <taxon>Bacteria</taxon>
        <taxon>Pseudomonadati</taxon>
        <taxon>Bacteroidota</taxon>
        <taxon>Flavobacteriia</taxon>
        <taxon>Flavobacteriales</taxon>
        <taxon>Flavobacteriaceae</taxon>
        <taxon>Flavobacterium</taxon>
    </lineage>
</organism>
<keyword evidence="3" id="KW-1185">Reference proteome</keyword>
<dbReference type="Proteomes" id="UP000199354">
    <property type="component" value="Unassembled WGS sequence"/>
</dbReference>
<name>A0A1G5KRF7_9FLAO</name>
<protein>
    <submittedName>
        <fullName evidence="2">Transposase DDE domain-containing protein</fullName>
    </submittedName>
</protein>
<dbReference type="OrthoDB" id="706456at2"/>
<dbReference type="Pfam" id="PF13612">
    <property type="entry name" value="DDE_Tnp_1_3"/>
    <property type="match status" value="1"/>
</dbReference>
<feature type="domain" description="Transposase DDE" evidence="1">
    <location>
        <begin position="111"/>
        <end position="254"/>
    </location>
</feature>
<sequence>MHNLKTNFDKIIGIVKSISEGNLYDEGNFYSYRNKPKMSDIEIIALVLTAESLGIDSENLLFSKLRQEFMEDFPRLPDRTNYNRRRKRLQNHFAWICESVSKLISPDENQYIIDSIPVPICANPRITRVKICKEDPHLQPARSYHASHKMYYYGFKMQLVTSRSGVPISLGMTPANVHDVSYLQHLDVNQISGSELIGDKGYLSASYQTSLFENEGIQLITPLRSNMKRRENLWNPKYRYIRKRIETLFSQMCDQLYLKRNYAKTLDGLFARMCSKIGSVAILQYLNFINEKPLNRLKHALGN</sequence>
<dbReference type="InterPro" id="IPR025668">
    <property type="entry name" value="Tnp_DDE_dom"/>
</dbReference>
<evidence type="ECO:0000313" key="2">
    <source>
        <dbReference type="EMBL" id="SCZ02680.1"/>
    </source>
</evidence>
<dbReference type="AlphaFoldDB" id="A0A1G5KRF7"/>
<evidence type="ECO:0000313" key="3">
    <source>
        <dbReference type="Proteomes" id="UP000199354"/>
    </source>
</evidence>
<gene>
    <name evidence="2" type="ORF">SAMN02927903_03414</name>
</gene>
<dbReference type="RefSeq" id="WP_091147582.1">
    <property type="nucleotide sequence ID" value="NZ_FMVF01000080.1"/>
</dbReference>
<dbReference type="NCBIfam" id="NF033520">
    <property type="entry name" value="transpos_IS982"/>
    <property type="match status" value="1"/>
</dbReference>
<dbReference type="EMBL" id="FMVF01000080">
    <property type="protein sequence ID" value="SCZ02680.1"/>
    <property type="molecule type" value="Genomic_DNA"/>
</dbReference>
<evidence type="ECO:0000259" key="1">
    <source>
        <dbReference type="Pfam" id="PF13612"/>
    </source>
</evidence>
<accession>A0A1G5KRF7</accession>
<reference evidence="2 3" key="1">
    <citation type="submission" date="2016-10" db="EMBL/GenBank/DDBJ databases">
        <authorList>
            <person name="de Groot N.N."/>
        </authorList>
    </citation>
    <scope>NUCLEOTIDE SEQUENCE [LARGE SCALE GENOMIC DNA]</scope>
    <source>
        <strain evidence="2 3">CGMCC 1.7031</strain>
    </source>
</reference>
<proteinExistence type="predicted"/>